<dbReference type="AlphaFoldDB" id="A0A941DRK5"/>
<dbReference type="RefSeq" id="WP_212688851.1">
    <property type="nucleotide sequence ID" value="NZ_JAGSPN010000013.1"/>
</dbReference>
<dbReference type="EMBL" id="JAGSPN010000013">
    <property type="protein sequence ID" value="MBR7783576.1"/>
    <property type="molecule type" value="Genomic_DNA"/>
</dbReference>
<comment type="caution">
    <text evidence="1">The sequence shown here is derived from an EMBL/GenBank/DDBJ whole genome shotgun (WGS) entry which is preliminary data.</text>
</comment>
<accession>A0A941DRK5</accession>
<evidence type="ECO:0000313" key="1">
    <source>
        <dbReference type="EMBL" id="MBR7783576.1"/>
    </source>
</evidence>
<protein>
    <submittedName>
        <fullName evidence="1">Uncharacterized protein</fullName>
    </submittedName>
</protein>
<organism evidence="1 2">
    <name type="scientific">Undibacterium luofuense</name>
    <dbReference type="NCBI Taxonomy" id="2828733"/>
    <lineage>
        <taxon>Bacteria</taxon>
        <taxon>Pseudomonadati</taxon>
        <taxon>Pseudomonadota</taxon>
        <taxon>Betaproteobacteria</taxon>
        <taxon>Burkholderiales</taxon>
        <taxon>Oxalobacteraceae</taxon>
        <taxon>Undibacterium</taxon>
    </lineage>
</organism>
<keyword evidence="2" id="KW-1185">Reference proteome</keyword>
<reference evidence="1" key="1">
    <citation type="submission" date="2021-04" db="EMBL/GenBank/DDBJ databases">
        <title>novel species isolated from subtropical streams in China.</title>
        <authorList>
            <person name="Lu H."/>
        </authorList>
    </citation>
    <scope>NUCLEOTIDE SEQUENCE</scope>
    <source>
        <strain evidence="1">LFS511W</strain>
    </source>
</reference>
<gene>
    <name evidence="1" type="ORF">KDM89_15635</name>
</gene>
<sequence>MKIFAQQSGGRRQKVWFSEKDMCGDRHIKPHPSARNSPATVTDHIRQTLKQKVISAPHTPSTPCCKTELRKQRTPLLVTQSRLLPGKTLIASKCRLHLIDTV</sequence>
<proteinExistence type="predicted"/>
<dbReference type="Proteomes" id="UP000680067">
    <property type="component" value="Unassembled WGS sequence"/>
</dbReference>
<name>A0A941DRK5_9BURK</name>
<evidence type="ECO:0000313" key="2">
    <source>
        <dbReference type="Proteomes" id="UP000680067"/>
    </source>
</evidence>